<evidence type="ECO:0000313" key="1">
    <source>
        <dbReference type="EMBL" id="JAD64777.1"/>
    </source>
</evidence>
<sequence length="28" mass="3199">MVRINYTCVSIRPVLSISHYVSNCRSSL</sequence>
<organism evidence="1">
    <name type="scientific">Arundo donax</name>
    <name type="common">Giant reed</name>
    <name type="synonym">Donax arundinaceus</name>
    <dbReference type="NCBI Taxonomy" id="35708"/>
    <lineage>
        <taxon>Eukaryota</taxon>
        <taxon>Viridiplantae</taxon>
        <taxon>Streptophyta</taxon>
        <taxon>Embryophyta</taxon>
        <taxon>Tracheophyta</taxon>
        <taxon>Spermatophyta</taxon>
        <taxon>Magnoliopsida</taxon>
        <taxon>Liliopsida</taxon>
        <taxon>Poales</taxon>
        <taxon>Poaceae</taxon>
        <taxon>PACMAD clade</taxon>
        <taxon>Arundinoideae</taxon>
        <taxon>Arundineae</taxon>
        <taxon>Arundo</taxon>
    </lineage>
</organism>
<reference evidence="1" key="1">
    <citation type="submission" date="2014-09" db="EMBL/GenBank/DDBJ databases">
        <authorList>
            <person name="Magalhaes I.L.F."/>
            <person name="Oliveira U."/>
            <person name="Santos F.R."/>
            <person name="Vidigal T.H.D.A."/>
            <person name="Brescovit A.D."/>
            <person name="Santos A.J."/>
        </authorList>
    </citation>
    <scope>NUCLEOTIDE SEQUENCE</scope>
    <source>
        <tissue evidence="1">Shoot tissue taken approximately 20 cm above the soil surface</tissue>
    </source>
</reference>
<accession>A0A0A9BZR9</accession>
<dbReference type="AlphaFoldDB" id="A0A0A9BZR9"/>
<reference evidence="1" key="2">
    <citation type="journal article" date="2015" name="Data Brief">
        <title>Shoot transcriptome of the giant reed, Arundo donax.</title>
        <authorList>
            <person name="Barrero R.A."/>
            <person name="Guerrero F.D."/>
            <person name="Moolhuijzen P."/>
            <person name="Goolsby J.A."/>
            <person name="Tidwell J."/>
            <person name="Bellgard S.E."/>
            <person name="Bellgard M.I."/>
        </authorList>
    </citation>
    <scope>NUCLEOTIDE SEQUENCE</scope>
    <source>
        <tissue evidence="1">Shoot tissue taken approximately 20 cm above the soil surface</tissue>
    </source>
</reference>
<name>A0A0A9BZR9_ARUDO</name>
<protein>
    <submittedName>
        <fullName evidence="1">Uncharacterized protein</fullName>
    </submittedName>
</protein>
<dbReference type="EMBL" id="GBRH01233118">
    <property type="protein sequence ID" value="JAD64777.1"/>
    <property type="molecule type" value="Transcribed_RNA"/>
</dbReference>
<proteinExistence type="predicted"/>